<evidence type="ECO:0000313" key="3">
    <source>
        <dbReference type="Proteomes" id="UP000007322"/>
    </source>
</evidence>
<feature type="region of interest" description="Disordered" evidence="1">
    <location>
        <begin position="138"/>
        <end position="194"/>
    </location>
</feature>
<dbReference type="InterPro" id="IPR009057">
    <property type="entry name" value="Homeodomain-like_sf"/>
</dbReference>
<dbReference type="HOGENOM" id="CLU_1403313_0_0_1"/>
<dbReference type="InParanoid" id="G2Q2D5"/>
<evidence type="ECO:0000313" key="2">
    <source>
        <dbReference type="EMBL" id="AEO54260.1"/>
    </source>
</evidence>
<name>G2Q2D5_THET4</name>
<sequence length="194" mass="22117">MTGKQLTDYQRAILTKLLQLPKLSNHEIAWVLGIDDRTVRRRRHEFETTGGIKKHKDVSKNAEKLTPQHLEKLIEWHKEHPDALLDDMQMFLRTQCGLEVSLTTISRQIRKAYGGTFLRDGRCARIRARKLREQEGRSIALELQKQPGVDSSDQGDRAATPDLCRDDQRQLAPLAQALGRQHQEPGCPPGSLAR</sequence>
<dbReference type="InterPro" id="IPR036388">
    <property type="entry name" value="WH-like_DNA-bd_sf"/>
</dbReference>
<dbReference type="STRING" id="573729.G2Q2D5"/>
<dbReference type="eggNOG" id="ENOG502RVYZ">
    <property type="taxonomic scope" value="Eukaryota"/>
</dbReference>
<dbReference type="KEGG" id="mtm:MYCTH_2296645"/>
<dbReference type="RefSeq" id="XP_003659505.1">
    <property type="nucleotide sequence ID" value="XM_003659457.1"/>
</dbReference>
<dbReference type="Proteomes" id="UP000007322">
    <property type="component" value="Chromosome 1"/>
</dbReference>
<dbReference type="OrthoDB" id="4161727at2759"/>
<proteinExistence type="predicted"/>
<evidence type="ECO:0000256" key="1">
    <source>
        <dbReference type="SAM" id="MobiDB-lite"/>
    </source>
</evidence>
<reference evidence="2 3" key="1">
    <citation type="journal article" date="2011" name="Nat. Biotechnol.">
        <title>Comparative genomic analysis of the thermophilic biomass-degrading fungi Myceliophthora thermophila and Thielavia terrestris.</title>
        <authorList>
            <person name="Berka R.M."/>
            <person name="Grigoriev I.V."/>
            <person name="Otillar R."/>
            <person name="Salamov A."/>
            <person name="Grimwood J."/>
            <person name="Reid I."/>
            <person name="Ishmael N."/>
            <person name="John T."/>
            <person name="Darmond C."/>
            <person name="Moisan M.-C."/>
            <person name="Henrissat B."/>
            <person name="Coutinho P.M."/>
            <person name="Lombard V."/>
            <person name="Natvig D.O."/>
            <person name="Lindquist E."/>
            <person name="Schmutz J."/>
            <person name="Lucas S."/>
            <person name="Harris P."/>
            <person name="Powlowski J."/>
            <person name="Bellemare A."/>
            <person name="Taylor D."/>
            <person name="Butler G."/>
            <person name="de Vries R.P."/>
            <person name="Allijn I.E."/>
            <person name="van den Brink J."/>
            <person name="Ushinsky S."/>
            <person name="Storms R."/>
            <person name="Powell A.J."/>
            <person name="Paulsen I.T."/>
            <person name="Elbourne L.D.H."/>
            <person name="Baker S.E."/>
            <person name="Magnuson J."/>
            <person name="LaBoissiere S."/>
            <person name="Clutterbuck A.J."/>
            <person name="Martinez D."/>
            <person name="Wogulis M."/>
            <person name="de Leon A.L."/>
            <person name="Rey M.W."/>
            <person name="Tsang A."/>
        </authorList>
    </citation>
    <scope>NUCLEOTIDE SEQUENCE [LARGE SCALE GENOMIC DNA]</scope>
    <source>
        <strain evidence="3">ATCC 42464 / BCRC 31852 / DSM 1799</strain>
    </source>
</reference>
<protein>
    <submittedName>
        <fullName evidence="2">Uncharacterized protein</fullName>
    </submittedName>
</protein>
<dbReference type="AlphaFoldDB" id="G2Q2D5"/>
<dbReference type="GeneID" id="11508735"/>
<gene>
    <name evidence="2" type="ORF">MYCTH_2296645</name>
</gene>
<keyword evidence="3" id="KW-1185">Reference proteome</keyword>
<organism evidence="2 3">
    <name type="scientific">Thermothelomyces thermophilus (strain ATCC 42464 / BCRC 31852 / DSM 1799)</name>
    <name type="common">Sporotrichum thermophile</name>
    <dbReference type="NCBI Taxonomy" id="573729"/>
    <lineage>
        <taxon>Eukaryota</taxon>
        <taxon>Fungi</taxon>
        <taxon>Dikarya</taxon>
        <taxon>Ascomycota</taxon>
        <taxon>Pezizomycotina</taxon>
        <taxon>Sordariomycetes</taxon>
        <taxon>Sordariomycetidae</taxon>
        <taxon>Sordariales</taxon>
        <taxon>Chaetomiaceae</taxon>
        <taxon>Thermothelomyces</taxon>
    </lineage>
</organism>
<dbReference type="EMBL" id="CP003002">
    <property type="protein sequence ID" value="AEO54260.1"/>
    <property type="molecule type" value="Genomic_DNA"/>
</dbReference>
<dbReference type="Gene3D" id="1.10.10.10">
    <property type="entry name" value="Winged helix-like DNA-binding domain superfamily/Winged helix DNA-binding domain"/>
    <property type="match status" value="1"/>
</dbReference>
<dbReference type="OMA" id="HDITFIL"/>
<dbReference type="VEuPathDB" id="FungiDB:MYCTH_2296645"/>
<accession>G2Q2D5</accession>
<dbReference type="SUPFAM" id="SSF46689">
    <property type="entry name" value="Homeodomain-like"/>
    <property type="match status" value="1"/>
</dbReference>